<sequence>NDLISIMAILAERGITGSAVTKLFRTAITQAATEGVALNEVLGITNAQLAEYNTKIGEEAVGATQAYYEVANEQFGIMDKLASKWEDLTLAMGSALTPLEPIFALMTALGPLLLAMSLTTLPALIANLRASATALIGWAVAAGKAIAAAVVLAGAKIWAWASTIPIVGIALGIAGVAAIIASIVLIRKKAEAAAAGLAEGGIVTRPMRALIGEAGPEAVIPLSKAGLMGSREIHLHIGNYMGDEISKRQLMRDLKRIIQEDDRRNFFNQVQSGYRYGTSSK</sequence>
<feature type="non-terminal residue" evidence="2">
    <location>
        <position position="1"/>
    </location>
</feature>
<evidence type="ECO:0000313" key="2">
    <source>
        <dbReference type="EMBL" id="GAG83970.1"/>
    </source>
</evidence>
<evidence type="ECO:0000256" key="1">
    <source>
        <dbReference type="SAM" id="Phobius"/>
    </source>
</evidence>
<accession>X1AMS0</accession>
<evidence type="ECO:0008006" key="3">
    <source>
        <dbReference type="Google" id="ProtNLM"/>
    </source>
</evidence>
<feature type="transmembrane region" description="Helical" evidence="1">
    <location>
        <begin position="135"/>
        <end position="158"/>
    </location>
</feature>
<feature type="transmembrane region" description="Helical" evidence="1">
    <location>
        <begin position="164"/>
        <end position="186"/>
    </location>
</feature>
<organism evidence="2">
    <name type="scientific">marine sediment metagenome</name>
    <dbReference type="NCBI Taxonomy" id="412755"/>
    <lineage>
        <taxon>unclassified sequences</taxon>
        <taxon>metagenomes</taxon>
        <taxon>ecological metagenomes</taxon>
    </lineage>
</organism>
<protein>
    <recommendedName>
        <fullName evidence="3">Phage tail tape measure protein domain-containing protein</fullName>
    </recommendedName>
</protein>
<reference evidence="2" key="1">
    <citation type="journal article" date="2014" name="Front. Microbiol.">
        <title>High frequency of phylogenetically diverse reductive dehalogenase-homologous genes in deep subseafloor sedimentary metagenomes.</title>
        <authorList>
            <person name="Kawai M."/>
            <person name="Futagami T."/>
            <person name="Toyoda A."/>
            <person name="Takaki Y."/>
            <person name="Nishi S."/>
            <person name="Hori S."/>
            <person name="Arai W."/>
            <person name="Tsubouchi T."/>
            <person name="Morono Y."/>
            <person name="Uchiyama I."/>
            <person name="Ito T."/>
            <person name="Fujiyama A."/>
            <person name="Inagaki F."/>
            <person name="Takami H."/>
        </authorList>
    </citation>
    <scope>NUCLEOTIDE SEQUENCE</scope>
    <source>
        <strain evidence="2">Expedition CK06-06</strain>
    </source>
</reference>
<proteinExistence type="predicted"/>
<keyword evidence="1" id="KW-0812">Transmembrane</keyword>
<feature type="transmembrane region" description="Helical" evidence="1">
    <location>
        <begin position="102"/>
        <end position="128"/>
    </location>
</feature>
<comment type="caution">
    <text evidence="2">The sequence shown here is derived from an EMBL/GenBank/DDBJ whole genome shotgun (WGS) entry which is preliminary data.</text>
</comment>
<dbReference type="AlphaFoldDB" id="X1AMS0"/>
<keyword evidence="1" id="KW-0472">Membrane</keyword>
<dbReference type="EMBL" id="BART01016614">
    <property type="protein sequence ID" value="GAG83970.1"/>
    <property type="molecule type" value="Genomic_DNA"/>
</dbReference>
<keyword evidence="1" id="KW-1133">Transmembrane helix</keyword>
<name>X1AMS0_9ZZZZ</name>
<gene>
    <name evidence="2" type="ORF">S01H4_31897</name>
</gene>